<name>A0ABT1SCL7_9FIRM</name>
<dbReference type="EMBL" id="JANGAC010000011">
    <property type="protein sequence ID" value="MCQ4924234.1"/>
    <property type="molecule type" value="Genomic_DNA"/>
</dbReference>
<dbReference type="SUPFAM" id="SSF51445">
    <property type="entry name" value="(Trans)glycosidases"/>
    <property type="match status" value="1"/>
</dbReference>
<dbReference type="EC" id="3.2.1.52" evidence="3"/>
<dbReference type="RefSeq" id="WP_256312020.1">
    <property type="nucleotide sequence ID" value="NZ_JANGAC010000011.1"/>
</dbReference>
<reference evidence="7 8" key="1">
    <citation type="submission" date="2022-06" db="EMBL/GenBank/DDBJ databases">
        <title>Isolation of gut microbiota from human fecal samples.</title>
        <authorList>
            <person name="Pamer E.G."/>
            <person name="Barat B."/>
            <person name="Waligurski E."/>
            <person name="Medina S."/>
            <person name="Paddock L."/>
            <person name="Mostad J."/>
        </authorList>
    </citation>
    <scope>NUCLEOTIDE SEQUENCE [LARGE SCALE GENOMIC DNA]</scope>
    <source>
        <strain evidence="7 8">DFI.7.95</strain>
    </source>
</reference>
<comment type="catalytic activity">
    <reaction evidence="1">
        <text>Hydrolysis of terminal non-reducing N-acetyl-D-hexosamine residues in N-acetyl-beta-D-hexosaminides.</text>
        <dbReference type="EC" id="3.2.1.52"/>
    </reaction>
</comment>
<evidence type="ECO:0000256" key="1">
    <source>
        <dbReference type="ARBA" id="ARBA00001231"/>
    </source>
</evidence>
<evidence type="ECO:0000256" key="4">
    <source>
        <dbReference type="ARBA" id="ARBA00022801"/>
    </source>
</evidence>
<keyword evidence="8" id="KW-1185">Reference proteome</keyword>
<dbReference type="InterPro" id="IPR001764">
    <property type="entry name" value="Glyco_hydro_3_N"/>
</dbReference>
<feature type="domain" description="Glycoside hydrolase family 3 N-terminal" evidence="6">
    <location>
        <begin position="55"/>
        <end position="376"/>
    </location>
</feature>
<keyword evidence="4 7" id="KW-0378">Hydrolase</keyword>
<dbReference type="InterPro" id="IPR036962">
    <property type="entry name" value="Glyco_hydro_3_N_sf"/>
</dbReference>
<dbReference type="InterPro" id="IPR019800">
    <property type="entry name" value="Glyco_hydro_3_AS"/>
</dbReference>
<evidence type="ECO:0000313" key="8">
    <source>
        <dbReference type="Proteomes" id="UP001524478"/>
    </source>
</evidence>
<comment type="similarity">
    <text evidence="2">Belongs to the glycosyl hydrolase 3 family.</text>
</comment>
<evidence type="ECO:0000256" key="5">
    <source>
        <dbReference type="ARBA" id="ARBA00023295"/>
    </source>
</evidence>
<dbReference type="Gene3D" id="3.20.20.300">
    <property type="entry name" value="Glycoside hydrolase, family 3, N-terminal domain"/>
    <property type="match status" value="1"/>
</dbReference>
<organism evidence="7 8">
    <name type="scientific">Tissierella carlieri</name>
    <dbReference type="NCBI Taxonomy" id="689904"/>
    <lineage>
        <taxon>Bacteria</taxon>
        <taxon>Bacillati</taxon>
        <taxon>Bacillota</taxon>
        <taxon>Tissierellia</taxon>
        <taxon>Tissierellales</taxon>
        <taxon>Tissierellaceae</taxon>
        <taxon>Tissierella</taxon>
    </lineage>
</organism>
<evidence type="ECO:0000313" key="7">
    <source>
        <dbReference type="EMBL" id="MCQ4924234.1"/>
    </source>
</evidence>
<dbReference type="PROSITE" id="PS51257">
    <property type="entry name" value="PROKAR_LIPOPROTEIN"/>
    <property type="match status" value="1"/>
</dbReference>
<dbReference type="GO" id="GO:0004563">
    <property type="term" value="F:beta-N-acetylhexosaminidase activity"/>
    <property type="evidence" value="ECO:0007669"/>
    <property type="project" value="UniProtKB-EC"/>
</dbReference>
<dbReference type="Pfam" id="PF00933">
    <property type="entry name" value="Glyco_hydro_3"/>
    <property type="match status" value="1"/>
</dbReference>
<gene>
    <name evidence="7" type="primary">nagZ</name>
    <name evidence="7" type="ORF">NE686_14120</name>
</gene>
<protein>
    <recommendedName>
        <fullName evidence="3">beta-N-acetylhexosaminidase</fullName>
        <ecNumber evidence="3">3.2.1.52</ecNumber>
    </recommendedName>
</protein>
<evidence type="ECO:0000256" key="3">
    <source>
        <dbReference type="ARBA" id="ARBA00012663"/>
    </source>
</evidence>
<sequence length="408" mass="45646">MRLKVIIFILLISIIFIGGCKQDNLDLDEPDIEIPNNNNEEAVDSIGYKVKSMSLEEKIGQLMIVGFDGIDINEEIVRFIEDFKVGGFILFARNIVDESQTLKLLNDIKDANTNSDIPLFLSIDEEGGKVSRLPKSFAKLPEAMKIGKKNDKNISYRFGNILGQRVSALGFNMNFAPVLDINSNPKNPVIGSRAFGTTIDQVVNNGLEVMNGIRDIGVIPAVKHFPGHGDTDVDSHVKLPRVDKTIEELKSFELIPFIEAIKKNVDMVMVAHILYPKIDKEYPATMSSRIIEGVLREELNYDGVIVSDDMTMGAIVQNYTLEDGVLSFIKAGGDIALVCHGEDNPGKVFEKIKEAIETGEITQEDIDKKVYRILELKEKYKLEDKETGRISLKTLNNDTRELIEEINK</sequence>
<dbReference type="Proteomes" id="UP001524478">
    <property type="component" value="Unassembled WGS sequence"/>
</dbReference>
<dbReference type="NCBIfam" id="NF003740">
    <property type="entry name" value="PRK05337.1"/>
    <property type="match status" value="1"/>
</dbReference>
<dbReference type="InterPro" id="IPR017853">
    <property type="entry name" value="GH"/>
</dbReference>
<accession>A0ABT1SCL7</accession>
<dbReference type="PANTHER" id="PTHR30480">
    <property type="entry name" value="BETA-HEXOSAMINIDASE-RELATED"/>
    <property type="match status" value="1"/>
</dbReference>
<evidence type="ECO:0000256" key="2">
    <source>
        <dbReference type="ARBA" id="ARBA00005336"/>
    </source>
</evidence>
<evidence type="ECO:0000259" key="6">
    <source>
        <dbReference type="Pfam" id="PF00933"/>
    </source>
</evidence>
<comment type="caution">
    <text evidence="7">The sequence shown here is derived from an EMBL/GenBank/DDBJ whole genome shotgun (WGS) entry which is preliminary data.</text>
</comment>
<proteinExistence type="inferred from homology"/>
<dbReference type="PANTHER" id="PTHR30480:SF13">
    <property type="entry name" value="BETA-HEXOSAMINIDASE"/>
    <property type="match status" value="1"/>
</dbReference>
<keyword evidence="5 7" id="KW-0326">Glycosidase</keyword>
<dbReference type="InterPro" id="IPR050226">
    <property type="entry name" value="NagZ_Beta-hexosaminidase"/>
</dbReference>
<dbReference type="PROSITE" id="PS00775">
    <property type="entry name" value="GLYCOSYL_HYDROL_F3"/>
    <property type="match status" value="1"/>
</dbReference>